<evidence type="ECO:0000313" key="3">
    <source>
        <dbReference type="EMBL" id="KAF8432265.1"/>
    </source>
</evidence>
<accession>A0AAD4GA12</accession>
<dbReference type="InterPro" id="IPR000219">
    <property type="entry name" value="DH_dom"/>
</dbReference>
<dbReference type="GO" id="GO:0031991">
    <property type="term" value="P:regulation of actomyosin contractile ring contraction"/>
    <property type="evidence" value="ECO:0007669"/>
    <property type="project" value="TreeGrafter"/>
</dbReference>
<dbReference type="GO" id="GO:0005737">
    <property type="term" value="C:cytoplasm"/>
    <property type="evidence" value="ECO:0007669"/>
    <property type="project" value="TreeGrafter"/>
</dbReference>
<dbReference type="SMART" id="SM00325">
    <property type="entry name" value="RhoGEF"/>
    <property type="match status" value="1"/>
</dbReference>
<dbReference type="InterPro" id="IPR035899">
    <property type="entry name" value="DBL_dom_sf"/>
</dbReference>
<dbReference type="Gene3D" id="1.20.900.10">
    <property type="entry name" value="Dbl homology (DH) domain"/>
    <property type="match status" value="1"/>
</dbReference>
<keyword evidence="4" id="KW-1185">Reference proteome</keyword>
<dbReference type="Pfam" id="PF00621">
    <property type="entry name" value="RhoGEF"/>
    <property type="match status" value="1"/>
</dbReference>
<dbReference type="InterPro" id="IPR051492">
    <property type="entry name" value="Dynamin-Rho_GEF"/>
</dbReference>
<reference evidence="3" key="1">
    <citation type="submission" date="2019-10" db="EMBL/GenBank/DDBJ databases">
        <authorList>
            <consortium name="DOE Joint Genome Institute"/>
            <person name="Kuo A."/>
            <person name="Miyauchi S."/>
            <person name="Kiss E."/>
            <person name="Drula E."/>
            <person name="Kohler A."/>
            <person name="Sanchez-Garcia M."/>
            <person name="Andreopoulos B."/>
            <person name="Barry K.W."/>
            <person name="Bonito G."/>
            <person name="Buee M."/>
            <person name="Carver A."/>
            <person name="Chen C."/>
            <person name="Cichocki N."/>
            <person name="Clum A."/>
            <person name="Culley D."/>
            <person name="Crous P.W."/>
            <person name="Fauchery L."/>
            <person name="Girlanda M."/>
            <person name="Hayes R."/>
            <person name="Keri Z."/>
            <person name="LaButti K."/>
            <person name="Lipzen A."/>
            <person name="Lombard V."/>
            <person name="Magnuson J."/>
            <person name="Maillard F."/>
            <person name="Morin E."/>
            <person name="Murat C."/>
            <person name="Nolan M."/>
            <person name="Ohm R."/>
            <person name="Pangilinan J."/>
            <person name="Pereira M."/>
            <person name="Perotto S."/>
            <person name="Peter M."/>
            <person name="Riley R."/>
            <person name="Sitrit Y."/>
            <person name="Stielow B."/>
            <person name="Szollosi G."/>
            <person name="Zifcakova L."/>
            <person name="Stursova M."/>
            <person name="Spatafora J.W."/>
            <person name="Tedersoo L."/>
            <person name="Vaario L.-M."/>
            <person name="Yamada A."/>
            <person name="Yan M."/>
            <person name="Wang P."/>
            <person name="Xu J."/>
            <person name="Bruns T."/>
            <person name="Baldrian P."/>
            <person name="Vilgalys R."/>
            <person name="Henrissat B."/>
            <person name="Grigoriev I.V."/>
            <person name="Hibbett D."/>
            <person name="Nagy L.G."/>
            <person name="Martin F.M."/>
        </authorList>
    </citation>
    <scope>NUCLEOTIDE SEQUENCE</scope>
    <source>
        <strain evidence="3">BED1</strain>
    </source>
</reference>
<feature type="region of interest" description="Disordered" evidence="1">
    <location>
        <begin position="503"/>
        <end position="545"/>
    </location>
</feature>
<feature type="compositionally biased region" description="Polar residues" evidence="1">
    <location>
        <begin position="533"/>
        <end position="545"/>
    </location>
</feature>
<proteinExistence type="predicted"/>
<dbReference type="SUPFAM" id="SSF48065">
    <property type="entry name" value="DBL homology domain (DH-domain)"/>
    <property type="match status" value="1"/>
</dbReference>
<dbReference type="AlphaFoldDB" id="A0AAD4GA12"/>
<sequence>MAETNPSDSQRTRSDSGVRAAAPRESHEDTRRTLPMWELFSSERMYAQDLALVCNIHLPLARGRPVSIPGSGSGPSPTSGSSPSLFTHPPPMTDDDVRSIFRNISDIASLSSRFVERLETVVNRPINEGGSDEDNVGNLFLDIIPDLRLLYKPYLSTHSVALSHLQRFSQSPANRNYTAVIQSHLPPGTDTPDLASFLEKPKQRIPEYCRLLHSIIVTSSVSHRDLTALAHARSQMDRVARKLRNDRKFILFPLKIPTISIRTDGPVSTEADDLAQLENRLRQYPIFLDDLARHVKDLEVATRLSVESLQQWVITFSAVLGPEPSQSAPYPPANAAFTPLLSSLLDLCKTMESDLQMSIIPFNKLKAMTERPKQLLDEMHTLESHTPSTPFAKFLFLYYFFNRRRRYTDLRSKLLAELPLLLIAMDRAIGLAIRIAIQGILKFVERIRDKWMGFFNSMVSEDDEHYDGTEIVRAWSVAWEDGRQKLMTWEEVYVLRESTERDAHPGRSEAGLSATLAEVPPTNDVPAVPPDSGTKTSNLLSISPQSATVPLHAPTMKWRKTV</sequence>
<protein>
    <submittedName>
        <fullName evidence="3">Dbl homology domain-containing protein</fullName>
    </submittedName>
</protein>
<gene>
    <name evidence="3" type="ORF">L210DRAFT_3558908</name>
</gene>
<dbReference type="EMBL" id="WHUW01000042">
    <property type="protein sequence ID" value="KAF8432265.1"/>
    <property type="molecule type" value="Genomic_DNA"/>
</dbReference>
<feature type="domain" description="DH" evidence="2">
    <location>
        <begin position="31"/>
        <end position="246"/>
    </location>
</feature>
<dbReference type="GO" id="GO:0005085">
    <property type="term" value="F:guanyl-nucleotide exchange factor activity"/>
    <property type="evidence" value="ECO:0007669"/>
    <property type="project" value="InterPro"/>
</dbReference>
<feature type="region of interest" description="Disordered" evidence="1">
    <location>
        <begin position="67"/>
        <end position="93"/>
    </location>
</feature>
<name>A0AAD4GA12_BOLED</name>
<reference evidence="3" key="2">
    <citation type="journal article" date="2020" name="Nat. Commun.">
        <title>Large-scale genome sequencing of mycorrhizal fungi provides insights into the early evolution of symbiotic traits.</title>
        <authorList>
            <person name="Miyauchi S."/>
            <person name="Kiss E."/>
            <person name="Kuo A."/>
            <person name="Drula E."/>
            <person name="Kohler A."/>
            <person name="Sanchez-Garcia M."/>
            <person name="Morin E."/>
            <person name="Andreopoulos B."/>
            <person name="Barry K.W."/>
            <person name="Bonito G."/>
            <person name="Buee M."/>
            <person name="Carver A."/>
            <person name="Chen C."/>
            <person name="Cichocki N."/>
            <person name="Clum A."/>
            <person name="Culley D."/>
            <person name="Crous P.W."/>
            <person name="Fauchery L."/>
            <person name="Girlanda M."/>
            <person name="Hayes R.D."/>
            <person name="Keri Z."/>
            <person name="LaButti K."/>
            <person name="Lipzen A."/>
            <person name="Lombard V."/>
            <person name="Magnuson J."/>
            <person name="Maillard F."/>
            <person name="Murat C."/>
            <person name="Nolan M."/>
            <person name="Ohm R.A."/>
            <person name="Pangilinan J."/>
            <person name="Pereira M.F."/>
            <person name="Perotto S."/>
            <person name="Peter M."/>
            <person name="Pfister S."/>
            <person name="Riley R."/>
            <person name="Sitrit Y."/>
            <person name="Stielow J.B."/>
            <person name="Szollosi G."/>
            <person name="Zifcakova L."/>
            <person name="Stursova M."/>
            <person name="Spatafora J.W."/>
            <person name="Tedersoo L."/>
            <person name="Vaario L.M."/>
            <person name="Yamada A."/>
            <person name="Yan M."/>
            <person name="Wang P."/>
            <person name="Xu J."/>
            <person name="Bruns T."/>
            <person name="Baldrian P."/>
            <person name="Vilgalys R."/>
            <person name="Dunand C."/>
            <person name="Henrissat B."/>
            <person name="Grigoriev I.V."/>
            <person name="Hibbett D."/>
            <person name="Nagy L.G."/>
            <person name="Martin F.M."/>
        </authorList>
    </citation>
    <scope>NUCLEOTIDE SEQUENCE</scope>
    <source>
        <strain evidence="3">BED1</strain>
    </source>
</reference>
<evidence type="ECO:0000313" key="4">
    <source>
        <dbReference type="Proteomes" id="UP001194468"/>
    </source>
</evidence>
<feature type="compositionally biased region" description="Basic and acidic residues" evidence="1">
    <location>
        <begin position="10"/>
        <end position="30"/>
    </location>
</feature>
<feature type="region of interest" description="Disordered" evidence="1">
    <location>
        <begin position="1"/>
        <end position="30"/>
    </location>
</feature>
<dbReference type="PROSITE" id="PS50010">
    <property type="entry name" value="DH_2"/>
    <property type="match status" value="1"/>
</dbReference>
<dbReference type="PANTHER" id="PTHR22834">
    <property type="entry name" value="NUCLEAR FUSION PROTEIN FUS2"/>
    <property type="match status" value="1"/>
</dbReference>
<evidence type="ECO:0000259" key="2">
    <source>
        <dbReference type="PROSITE" id="PS50010"/>
    </source>
</evidence>
<evidence type="ECO:0000256" key="1">
    <source>
        <dbReference type="SAM" id="MobiDB-lite"/>
    </source>
</evidence>
<organism evidence="3 4">
    <name type="scientific">Boletus edulis BED1</name>
    <dbReference type="NCBI Taxonomy" id="1328754"/>
    <lineage>
        <taxon>Eukaryota</taxon>
        <taxon>Fungi</taxon>
        <taxon>Dikarya</taxon>
        <taxon>Basidiomycota</taxon>
        <taxon>Agaricomycotina</taxon>
        <taxon>Agaricomycetes</taxon>
        <taxon>Agaricomycetidae</taxon>
        <taxon>Boletales</taxon>
        <taxon>Boletineae</taxon>
        <taxon>Boletaceae</taxon>
        <taxon>Boletoideae</taxon>
        <taxon>Boletus</taxon>
    </lineage>
</organism>
<dbReference type="PANTHER" id="PTHR22834:SF20">
    <property type="entry name" value="SH3 DOMAIN-CONTAINING PROTEIN"/>
    <property type="match status" value="1"/>
</dbReference>
<dbReference type="GO" id="GO:0032955">
    <property type="term" value="P:regulation of division septum assembly"/>
    <property type="evidence" value="ECO:0007669"/>
    <property type="project" value="TreeGrafter"/>
</dbReference>
<feature type="compositionally biased region" description="Low complexity" evidence="1">
    <location>
        <begin position="67"/>
        <end position="84"/>
    </location>
</feature>
<comment type="caution">
    <text evidence="3">The sequence shown here is derived from an EMBL/GenBank/DDBJ whole genome shotgun (WGS) entry which is preliminary data.</text>
</comment>
<dbReference type="Proteomes" id="UP001194468">
    <property type="component" value="Unassembled WGS sequence"/>
</dbReference>